<dbReference type="OrthoDB" id="343232at2157"/>
<keyword evidence="1" id="KW-1133">Transmembrane helix</keyword>
<evidence type="ECO:0000313" key="2">
    <source>
        <dbReference type="EMBL" id="SFR36563.1"/>
    </source>
</evidence>
<feature type="transmembrane region" description="Helical" evidence="1">
    <location>
        <begin position="177"/>
        <end position="196"/>
    </location>
</feature>
<feature type="transmembrane region" description="Helical" evidence="1">
    <location>
        <begin position="147"/>
        <end position="165"/>
    </location>
</feature>
<dbReference type="Proteomes" id="UP000198531">
    <property type="component" value="Unassembled WGS sequence"/>
</dbReference>
<feature type="transmembrane region" description="Helical" evidence="1">
    <location>
        <begin position="202"/>
        <end position="219"/>
    </location>
</feature>
<protein>
    <submittedName>
        <fullName evidence="2">Uncharacterized protein</fullName>
    </submittedName>
</protein>
<keyword evidence="3" id="KW-1185">Reference proteome</keyword>
<dbReference type="STRING" id="553469.SAMN04487947_0482"/>
<evidence type="ECO:0000313" key="3">
    <source>
        <dbReference type="Proteomes" id="UP000198531"/>
    </source>
</evidence>
<reference evidence="3" key="1">
    <citation type="submission" date="2016-10" db="EMBL/GenBank/DDBJ databases">
        <authorList>
            <person name="Varghese N."/>
            <person name="Submissions S."/>
        </authorList>
    </citation>
    <scope>NUCLEOTIDE SEQUENCE [LARGE SCALE GENOMIC DNA]</scope>
    <source>
        <strain evidence="3">CGMCC 1.7736</strain>
    </source>
</reference>
<sequence>MSRRVPEFALVVGVFLGLSALVSGVVLGSGLLPTVLFAAVVTYPFVAFGLVRDDDPAAVVPPRWVLLAGVVWASLGVAGVFAADVSLAAIATAGLVGLVLFLPPAAYAARHGAGVNPLSGVQTLAVAAVAAAGLLVVGLVAGRPLTGVVAAVLAVVSAGLYATALGVEFDARTRRGAVAAGGAFALVLVAVGVLSGGRLADWLLAGAAVAFTPSLYAVLSRTDRRR</sequence>
<feature type="transmembrane region" description="Helical" evidence="1">
    <location>
        <begin position="34"/>
        <end position="52"/>
    </location>
</feature>
<feature type="transmembrane region" description="Helical" evidence="1">
    <location>
        <begin position="121"/>
        <end position="141"/>
    </location>
</feature>
<organism evidence="2 3">
    <name type="scientific">Halogeometricum rufum</name>
    <dbReference type="NCBI Taxonomy" id="553469"/>
    <lineage>
        <taxon>Archaea</taxon>
        <taxon>Methanobacteriati</taxon>
        <taxon>Methanobacteriota</taxon>
        <taxon>Stenosarchaea group</taxon>
        <taxon>Halobacteria</taxon>
        <taxon>Halobacteriales</taxon>
        <taxon>Haloferacaceae</taxon>
        <taxon>Halogeometricum</taxon>
    </lineage>
</organism>
<dbReference type="AlphaFoldDB" id="A0A1I6G2W8"/>
<name>A0A1I6G2W8_9EURY</name>
<proteinExistence type="predicted"/>
<feature type="transmembrane region" description="Helical" evidence="1">
    <location>
        <begin position="89"/>
        <end position="109"/>
    </location>
</feature>
<dbReference type="RefSeq" id="WP_089804238.1">
    <property type="nucleotide sequence ID" value="NZ_FOYT01000001.1"/>
</dbReference>
<evidence type="ECO:0000256" key="1">
    <source>
        <dbReference type="SAM" id="Phobius"/>
    </source>
</evidence>
<feature type="transmembrane region" description="Helical" evidence="1">
    <location>
        <begin position="64"/>
        <end position="83"/>
    </location>
</feature>
<keyword evidence="1" id="KW-0472">Membrane</keyword>
<keyword evidence="1" id="KW-0812">Transmembrane</keyword>
<accession>A0A1I6G2W8</accession>
<dbReference type="EMBL" id="FOYT01000001">
    <property type="protein sequence ID" value="SFR36563.1"/>
    <property type="molecule type" value="Genomic_DNA"/>
</dbReference>
<gene>
    <name evidence="2" type="ORF">SAMN04487947_0482</name>
</gene>